<protein>
    <submittedName>
        <fullName evidence="1">Uncharacterized protein</fullName>
    </submittedName>
</protein>
<comment type="caution">
    <text evidence="1">The sequence shown here is derived from an EMBL/GenBank/DDBJ whole genome shotgun (WGS) entry which is preliminary data.</text>
</comment>
<gene>
    <name evidence="1" type="ORF">V9T40_014618</name>
</gene>
<evidence type="ECO:0000313" key="2">
    <source>
        <dbReference type="Proteomes" id="UP001367676"/>
    </source>
</evidence>
<dbReference type="GO" id="GO:0005654">
    <property type="term" value="C:nucleoplasm"/>
    <property type="evidence" value="ECO:0007669"/>
    <property type="project" value="TreeGrafter"/>
</dbReference>
<reference evidence="1 2" key="1">
    <citation type="submission" date="2024-03" db="EMBL/GenBank/DDBJ databases">
        <title>Adaptation during the transition from Ophiocordyceps entomopathogen to insect associate is accompanied by gene loss and intensified selection.</title>
        <authorList>
            <person name="Ward C.M."/>
            <person name="Onetto C.A."/>
            <person name="Borneman A.R."/>
        </authorList>
    </citation>
    <scope>NUCLEOTIDE SEQUENCE [LARGE SCALE GENOMIC DNA]</scope>
    <source>
        <strain evidence="1">AWRI1</strain>
        <tissue evidence="1">Single Adult Female</tissue>
    </source>
</reference>
<dbReference type="EMBL" id="JBBCAQ010000038">
    <property type="protein sequence ID" value="KAK7572146.1"/>
    <property type="molecule type" value="Genomic_DNA"/>
</dbReference>
<dbReference type="InterPro" id="IPR052011">
    <property type="entry name" value="CENP-NAC/CAD_complex"/>
</dbReference>
<sequence length="335" mass="38629">MMPPTSKTVRESLDDDFYRIILRFSLNDLKNSVPPAFDDEEFTWDLIKKALLKYNLSTKKNEIGRLFVEYTKQIRFTNALFSTDLMLYSHKKTWYSVSMRQENQIPDSDLADNIKRKFLEKKIKMNIHTDVSGNVRWFALLVCQKKRNGDIALKRPVYIARPLNTSYLFYSPSRTTPDFLQILVKAFGYDTHKVLKLNGKDIPSLLSMLERRKNADQVRVRTSLALKNITDNVAVKSSRGIDFCQDKMRSDHAKEILGNEPIQLENLVVNVNSEWRGLRTLPEAEGEKFDISMKIGSKNVHSSLEELIKAGVISPPYPVWLKEFFISGKNVLSIG</sequence>
<keyword evidence="2" id="KW-1185">Reference proteome</keyword>
<evidence type="ECO:0000313" key="1">
    <source>
        <dbReference type="EMBL" id="KAK7572146.1"/>
    </source>
</evidence>
<dbReference type="PANTHER" id="PTHR46790">
    <property type="entry name" value="CENTROMERE PROTEIN N"/>
    <property type="match status" value="1"/>
</dbReference>
<organism evidence="1 2">
    <name type="scientific">Parthenolecanium corni</name>
    <dbReference type="NCBI Taxonomy" id="536013"/>
    <lineage>
        <taxon>Eukaryota</taxon>
        <taxon>Metazoa</taxon>
        <taxon>Ecdysozoa</taxon>
        <taxon>Arthropoda</taxon>
        <taxon>Hexapoda</taxon>
        <taxon>Insecta</taxon>
        <taxon>Pterygota</taxon>
        <taxon>Neoptera</taxon>
        <taxon>Paraneoptera</taxon>
        <taxon>Hemiptera</taxon>
        <taxon>Sternorrhyncha</taxon>
        <taxon>Coccoidea</taxon>
        <taxon>Coccidae</taxon>
        <taxon>Parthenolecanium</taxon>
    </lineage>
</organism>
<accession>A0AAN9T469</accession>
<dbReference type="PANTHER" id="PTHR46790:SF1">
    <property type="entry name" value="CENTROMERE PROTEIN N"/>
    <property type="match status" value="1"/>
</dbReference>
<name>A0AAN9T469_9HEMI</name>
<dbReference type="Proteomes" id="UP001367676">
    <property type="component" value="Unassembled WGS sequence"/>
</dbReference>
<proteinExistence type="predicted"/>
<dbReference type="AlphaFoldDB" id="A0AAN9T469"/>